<accession>A0A8H5G4U3</accession>
<dbReference type="AlphaFoldDB" id="A0A8H5G4U3"/>
<dbReference type="GO" id="GO:0004113">
    <property type="term" value="F:2',3'-cyclic-nucleotide 3'-phosphodiesterase activity"/>
    <property type="evidence" value="ECO:0007669"/>
    <property type="project" value="TreeGrafter"/>
</dbReference>
<dbReference type="PROSITE" id="PS00893">
    <property type="entry name" value="NUDIX_BOX"/>
    <property type="match status" value="1"/>
</dbReference>
<reference evidence="4 5" key="1">
    <citation type="journal article" date="2020" name="ISME J.">
        <title>Uncovering the hidden diversity of litter-decomposition mechanisms in mushroom-forming fungi.</title>
        <authorList>
            <person name="Floudas D."/>
            <person name="Bentzer J."/>
            <person name="Ahren D."/>
            <person name="Johansson T."/>
            <person name="Persson P."/>
            <person name="Tunlid A."/>
        </authorList>
    </citation>
    <scope>NUCLEOTIDE SEQUENCE [LARGE SCALE GENOMIC DNA]</scope>
    <source>
        <strain evidence="4 5">CBS 146.42</strain>
    </source>
</reference>
<dbReference type="EMBL" id="JAACJO010000005">
    <property type="protein sequence ID" value="KAF5358422.1"/>
    <property type="molecule type" value="Genomic_DNA"/>
</dbReference>
<dbReference type="SUPFAM" id="SSF55144">
    <property type="entry name" value="LigT-like"/>
    <property type="match status" value="1"/>
</dbReference>
<dbReference type="PANTHER" id="PTHR28141:SF1">
    <property type="entry name" value="2',3'-CYCLIC-NUCLEOTIDE 3'-PHOSPHODIESTERASE"/>
    <property type="match status" value="1"/>
</dbReference>
<gene>
    <name evidence="4" type="ORF">D9756_001468</name>
</gene>
<dbReference type="PANTHER" id="PTHR28141">
    <property type="entry name" value="2',3'-CYCLIC-NUCLEOTIDE 3'-PHOSPHODIESTERASE"/>
    <property type="match status" value="1"/>
</dbReference>
<dbReference type="InterPro" id="IPR009097">
    <property type="entry name" value="Cyclic_Pdiesterase"/>
</dbReference>
<dbReference type="Pfam" id="PF00293">
    <property type="entry name" value="NUDIX"/>
    <property type="match status" value="1"/>
</dbReference>
<evidence type="ECO:0000313" key="5">
    <source>
        <dbReference type="Proteomes" id="UP000559027"/>
    </source>
</evidence>
<dbReference type="InterPro" id="IPR020084">
    <property type="entry name" value="NUDIX_hydrolase_CS"/>
</dbReference>
<dbReference type="SUPFAM" id="SSF55811">
    <property type="entry name" value="Nudix"/>
    <property type="match status" value="1"/>
</dbReference>
<sequence length="469" mass="52742">MEASLTKFNFWIMPSQKTADELKKIMTIRKDKPHSSMSYPSFEPHITLASIQLEAPLPLSTIRKAIPEAQRAFTVKFKSVDVGDHYFRSAYISIALGETLKNLHEVVHETLGTSPKTPKYPHMSLVYISDEDAADGERERYYDELKERQLISDTTTEEEGVRLRASPESEWMEGSLATEIWITRCIGPVETWEVVLGVIALRPPPLLRGNYHHYYHHPVYLAIRIYKTMAGRAQHYLQFSSDNFTLAAGGVLFRLAPKDEPDPNTTGSSAGSPPTTNGNVINEAPTQTNTTPTTPVSPRRQTHPSDMEDLQVCILHHGRTGDFVLPKGRKDTNESLEQAAIRETYEESGYACEPLPCPMFTRAPNPGLYTGLKPHVEPTSTEPFTITLKMQKDGSAKLIFWYLMRVVSNSAQRVAGTQMPNEDFEPEFVAAREAIEKMTKPDYKSVIKLAVDLVENGMTMTDHRPAFNL</sequence>
<keyword evidence="1" id="KW-0378">Hydrolase</keyword>
<evidence type="ECO:0000256" key="1">
    <source>
        <dbReference type="ARBA" id="ARBA00022801"/>
    </source>
</evidence>
<proteinExistence type="predicted"/>
<dbReference type="OrthoDB" id="10259236at2759"/>
<comment type="caution">
    <text evidence="4">The sequence shown here is derived from an EMBL/GenBank/DDBJ whole genome shotgun (WGS) entry which is preliminary data.</text>
</comment>
<feature type="region of interest" description="Disordered" evidence="2">
    <location>
        <begin position="256"/>
        <end position="305"/>
    </location>
</feature>
<evidence type="ECO:0000256" key="2">
    <source>
        <dbReference type="SAM" id="MobiDB-lite"/>
    </source>
</evidence>
<dbReference type="Pfam" id="PF07823">
    <property type="entry name" value="CPDase"/>
    <property type="match status" value="1"/>
</dbReference>
<keyword evidence="5" id="KW-1185">Reference proteome</keyword>
<dbReference type="InterPro" id="IPR015797">
    <property type="entry name" value="NUDIX_hydrolase-like_dom_sf"/>
</dbReference>
<dbReference type="Proteomes" id="UP000559027">
    <property type="component" value="Unassembled WGS sequence"/>
</dbReference>
<feature type="compositionally biased region" description="Low complexity" evidence="2">
    <location>
        <begin position="263"/>
        <end position="278"/>
    </location>
</feature>
<dbReference type="Gene3D" id="3.90.1140.10">
    <property type="entry name" value="Cyclic phosphodiesterase"/>
    <property type="match status" value="1"/>
</dbReference>
<name>A0A8H5G4U3_9AGAR</name>
<feature type="compositionally biased region" description="Low complexity" evidence="2">
    <location>
        <begin position="285"/>
        <end position="299"/>
    </location>
</feature>
<organism evidence="4 5">
    <name type="scientific">Leucocoprinus leucothites</name>
    <dbReference type="NCBI Taxonomy" id="201217"/>
    <lineage>
        <taxon>Eukaryota</taxon>
        <taxon>Fungi</taxon>
        <taxon>Dikarya</taxon>
        <taxon>Basidiomycota</taxon>
        <taxon>Agaricomycotina</taxon>
        <taxon>Agaricomycetes</taxon>
        <taxon>Agaricomycetidae</taxon>
        <taxon>Agaricales</taxon>
        <taxon>Agaricineae</taxon>
        <taxon>Agaricaceae</taxon>
        <taxon>Leucocoprinus</taxon>
    </lineage>
</organism>
<dbReference type="GO" id="GO:0009187">
    <property type="term" value="P:cyclic nucleotide metabolic process"/>
    <property type="evidence" value="ECO:0007669"/>
    <property type="project" value="TreeGrafter"/>
</dbReference>
<dbReference type="InterPro" id="IPR012386">
    <property type="entry name" value="Cyclic-nucl_3Pdiesterase"/>
</dbReference>
<dbReference type="InterPro" id="IPR000086">
    <property type="entry name" value="NUDIX_hydrolase_dom"/>
</dbReference>
<evidence type="ECO:0000313" key="4">
    <source>
        <dbReference type="EMBL" id="KAF5358422.1"/>
    </source>
</evidence>
<protein>
    <recommendedName>
        <fullName evidence="3">Nudix hydrolase domain-containing protein</fullName>
    </recommendedName>
</protein>
<evidence type="ECO:0000259" key="3">
    <source>
        <dbReference type="PROSITE" id="PS51462"/>
    </source>
</evidence>
<feature type="domain" description="Nudix hydrolase" evidence="3">
    <location>
        <begin position="214"/>
        <end position="451"/>
    </location>
</feature>
<dbReference type="Gene3D" id="3.90.79.10">
    <property type="entry name" value="Nucleoside Triphosphate Pyrophosphohydrolase"/>
    <property type="match status" value="1"/>
</dbReference>
<dbReference type="PROSITE" id="PS51462">
    <property type="entry name" value="NUDIX"/>
    <property type="match status" value="1"/>
</dbReference>